<dbReference type="Gene3D" id="3.40.50.1820">
    <property type="entry name" value="alpha/beta hydrolase"/>
    <property type="match status" value="1"/>
</dbReference>
<dbReference type="PANTHER" id="PTHR42886">
    <property type="entry name" value="RE40534P-RELATED"/>
    <property type="match status" value="1"/>
</dbReference>
<dbReference type="InterPro" id="IPR000073">
    <property type="entry name" value="AB_hydrolase_1"/>
</dbReference>
<organism evidence="2 3">
    <name type="scientific">Vigna mungo</name>
    <name type="common">Black gram</name>
    <name type="synonym">Phaseolus mungo</name>
    <dbReference type="NCBI Taxonomy" id="3915"/>
    <lineage>
        <taxon>Eukaryota</taxon>
        <taxon>Viridiplantae</taxon>
        <taxon>Streptophyta</taxon>
        <taxon>Embryophyta</taxon>
        <taxon>Tracheophyta</taxon>
        <taxon>Spermatophyta</taxon>
        <taxon>Magnoliopsida</taxon>
        <taxon>eudicotyledons</taxon>
        <taxon>Gunneridae</taxon>
        <taxon>Pentapetalae</taxon>
        <taxon>rosids</taxon>
        <taxon>fabids</taxon>
        <taxon>Fabales</taxon>
        <taxon>Fabaceae</taxon>
        <taxon>Papilionoideae</taxon>
        <taxon>50 kb inversion clade</taxon>
        <taxon>NPAAA clade</taxon>
        <taxon>indigoferoid/millettioid clade</taxon>
        <taxon>Phaseoleae</taxon>
        <taxon>Vigna</taxon>
    </lineage>
</organism>
<dbReference type="Proteomes" id="UP001374535">
    <property type="component" value="Chromosome 5"/>
</dbReference>
<sequence>MEMEESKVAYDKYSITVLSISEAFMAQQRVTIPNKHGNKLVGILHESGTQEIVILCHGLRANKENFIMTNLAAGLENAGISSFRFDFTGNGEAEDIRAVAQHFQETNRTVIAIVGHSKGANAALLYASKYHDVKTIVNLSGSPDLKIGLEYRFGIDFMERLRKEGFIELKAESAGGIDHRVTEESLKDRLNIIMLEECLHIDKECRVFTVHGGTDTIIPVEAAVEFGKVLPNHKLHIIEGADHVYTDHQAELASFVVHVIKETSQMDLLNAS</sequence>
<dbReference type="PANTHER" id="PTHR42886:SF49">
    <property type="entry name" value="BAAT_ACYL-COA THIOESTER HYDROLASE CARBOXY-TERMINAL PROTEIN"/>
    <property type="match status" value="1"/>
</dbReference>
<dbReference type="Pfam" id="PF12697">
    <property type="entry name" value="Abhydrolase_6"/>
    <property type="match status" value="1"/>
</dbReference>
<dbReference type="AlphaFoldDB" id="A0AAQ3RY75"/>
<keyword evidence="3" id="KW-1185">Reference proteome</keyword>
<dbReference type="EMBL" id="CP144696">
    <property type="protein sequence ID" value="WVZ12279.1"/>
    <property type="molecule type" value="Genomic_DNA"/>
</dbReference>
<evidence type="ECO:0000259" key="1">
    <source>
        <dbReference type="Pfam" id="PF12697"/>
    </source>
</evidence>
<feature type="domain" description="AB hydrolase-1" evidence="1">
    <location>
        <begin position="53"/>
        <end position="253"/>
    </location>
</feature>
<evidence type="ECO:0000313" key="2">
    <source>
        <dbReference type="EMBL" id="WVZ12279.1"/>
    </source>
</evidence>
<dbReference type="GO" id="GO:0005829">
    <property type="term" value="C:cytosol"/>
    <property type="evidence" value="ECO:0007669"/>
    <property type="project" value="TreeGrafter"/>
</dbReference>
<name>A0AAQ3RY75_VIGMU</name>
<evidence type="ECO:0000313" key="3">
    <source>
        <dbReference type="Proteomes" id="UP001374535"/>
    </source>
</evidence>
<accession>A0AAQ3RY75</accession>
<protein>
    <recommendedName>
        <fullName evidence="1">AB hydrolase-1 domain-containing protein</fullName>
    </recommendedName>
</protein>
<gene>
    <name evidence="2" type="ORF">V8G54_016809</name>
</gene>
<dbReference type="SUPFAM" id="SSF53474">
    <property type="entry name" value="alpha/beta-Hydrolases"/>
    <property type="match status" value="1"/>
</dbReference>
<reference evidence="2 3" key="1">
    <citation type="journal article" date="2023" name="Life. Sci Alliance">
        <title>Evolutionary insights into 3D genome organization and epigenetic landscape of Vigna mungo.</title>
        <authorList>
            <person name="Junaid A."/>
            <person name="Singh B."/>
            <person name="Bhatia S."/>
        </authorList>
    </citation>
    <scope>NUCLEOTIDE SEQUENCE [LARGE SCALE GENOMIC DNA]</scope>
    <source>
        <strain evidence="2">Urdbean</strain>
    </source>
</reference>
<proteinExistence type="predicted"/>
<dbReference type="InterPro" id="IPR029058">
    <property type="entry name" value="AB_hydrolase_fold"/>
</dbReference>